<gene>
    <name evidence="2" type="ORF">PM001_LOCUS20521</name>
</gene>
<dbReference type="EMBL" id="CAKLBY020000221">
    <property type="protein sequence ID" value="CAK7935371.1"/>
    <property type="molecule type" value="Genomic_DNA"/>
</dbReference>
<reference evidence="2" key="1">
    <citation type="submission" date="2024-01" db="EMBL/GenBank/DDBJ databases">
        <authorList>
            <person name="Webb A."/>
        </authorList>
    </citation>
    <scope>NUCLEOTIDE SEQUENCE</scope>
    <source>
        <strain evidence="2">Pm1</strain>
    </source>
</reference>
<evidence type="ECO:0000313" key="3">
    <source>
        <dbReference type="Proteomes" id="UP001162060"/>
    </source>
</evidence>
<dbReference type="AlphaFoldDB" id="A0AAV1ULH6"/>
<feature type="compositionally biased region" description="Basic and acidic residues" evidence="1">
    <location>
        <begin position="44"/>
        <end position="67"/>
    </location>
</feature>
<feature type="compositionally biased region" description="Polar residues" evidence="1">
    <location>
        <begin position="1"/>
        <end position="15"/>
    </location>
</feature>
<accession>A0AAV1ULH6</accession>
<evidence type="ECO:0000313" key="2">
    <source>
        <dbReference type="EMBL" id="CAK7935371.1"/>
    </source>
</evidence>
<name>A0AAV1ULH6_9STRA</name>
<comment type="caution">
    <text evidence="2">The sequence shown here is derived from an EMBL/GenBank/DDBJ whole genome shotgun (WGS) entry which is preliminary data.</text>
</comment>
<sequence length="67" mass="7456">MVSDQPSEDIQTFSQVGAERSASHETQKKNGIQPVSGFNGSRFTEPDRNGEVGDRELYPTVDKQEDK</sequence>
<proteinExistence type="predicted"/>
<organism evidence="2 3">
    <name type="scientific">Peronospora matthiolae</name>
    <dbReference type="NCBI Taxonomy" id="2874970"/>
    <lineage>
        <taxon>Eukaryota</taxon>
        <taxon>Sar</taxon>
        <taxon>Stramenopiles</taxon>
        <taxon>Oomycota</taxon>
        <taxon>Peronosporomycetes</taxon>
        <taxon>Peronosporales</taxon>
        <taxon>Peronosporaceae</taxon>
        <taxon>Peronospora</taxon>
    </lineage>
</organism>
<protein>
    <submittedName>
        <fullName evidence="2">Uncharacterized protein</fullName>
    </submittedName>
</protein>
<feature type="region of interest" description="Disordered" evidence="1">
    <location>
        <begin position="1"/>
        <end position="67"/>
    </location>
</feature>
<evidence type="ECO:0000256" key="1">
    <source>
        <dbReference type="SAM" id="MobiDB-lite"/>
    </source>
</evidence>
<dbReference type="Proteomes" id="UP001162060">
    <property type="component" value="Unassembled WGS sequence"/>
</dbReference>